<protein>
    <recommendedName>
        <fullName evidence="4">F-box domain-containing protein</fullName>
    </recommendedName>
</protein>
<accession>A0A6A5TDR0</accession>
<sequence>MDELIEALAACSLTDSKASSTTARPLLPVKSKGKVRWPSRRSAPSTNAQLLRPNTPPYVPLPSTAHFHNRISVRDAITNIALDKTPSVSLEKTSPHPHVITGKIPAPFRAAAGQSATFATPAQKPFRFMDLPPELRLMVYERLPREIKHVKIELPKYTVSWKDNPYIVLIKKTVHTSILATCRLIHVEANRMVQNAIRNFILEDTPKMIICTTHQGAKYAFEVHTAIFTSLSRVCTDMVKIGPHLALMLGVGHVHMALQRISMANFKFTRALDNGGKLRGTRRQNGVHPGTVFDTIDVDAFIREKGSLDAVHDFICRAARQVAFHDWGLKDLAVFEVLAMFRHDSEPRYIIDGVHWPGMRPIHRVTTFIHPSLGTLIRPCTRRLVGWLTEYTLRKDATLNWGNDYRLEWLRSGASRPSHAVHPAIHPARTHLQRGPMEQETWDQGWLPSGMSSIDHSPRPPALDNTLSSEEESCQLSKVQDKEAQKN</sequence>
<organism evidence="2 3">
    <name type="scientific">Byssothecium circinans</name>
    <dbReference type="NCBI Taxonomy" id="147558"/>
    <lineage>
        <taxon>Eukaryota</taxon>
        <taxon>Fungi</taxon>
        <taxon>Dikarya</taxon>
        <taxon>Ascomycota</taxon>
        <taxon>Pezizomycotina</taxon>
        <taxon>Dothideomycetes</taxon>
        <taxon>Pleosporomycetidae</taxon>
        <taxon>Pleosporales</taxon>
        <taxon>Massarineae</taxon>
        <taxon>Massarinaceae</taxon>
        <taxon>Byssothecium</taxon>
    </lineage>
</organism>
<dbReference type="AlphaFoldDB" id="A0A6A5TDR0"/>
<dbReference type="EMBL" id="ML977021">
    <property type="protein sequence ID" value="KAF1950915.1"/>
    <property type="molecule type" value="Genomic_DNA"/>
</dbReference>
<keyword evidence="3" id="KW-1185">Reference proteome</keyword>
<evidence type="ECO:0000313" key="3">
    <source>
        <dbReference type="Proteomes" id="UP000800035"/>
    </source>
</evidence>
<evidence type="ECO:0000256" key="1">
    <source>
        <dbReference type="SAM" id="MobiDB-lite"/>
    </source>
</evidence>
<feature type="region of interest" description="Disordered" evidence="1">
    <location>
        <begin position="427"/>
        <end position="487"/>
    </location>
</feature>
<evidence type="ECO:0000313" key="2">
    <source>
        <dbReference type="EMBL" id="KAF1950915.1"/>
    </source>
</evidence>
<dbReference type="OrthoDB" id="5314997at2759"/>
<feature type="region of interest" description="Disordered" evidence="1">
    <location>
        <begin position="20"/>
        <end position="56"/>
    </location>
</feature>
<gene>
    <name evidence="2" type="ORF">CC80DRAFT_553835</name>
</gene>
<name>A0A6A5TDR0_9PLEO</name>
<proteinExistence type="predicted"/>
<reference evidence="2" key="1">
    <citation type="journal article" date="2020" name="Stud. Mycol.">
        <title>101 Dothideomycetes genomes: a test case for predicting lifestyles and emergence of pathogens.</title>
        <authorList>
            <person name="Haridas S."/>
            <person name="Albert R."/>
            <person name="Binder M."/>
            <person name="Bloem J."/>
            <person name="Labutti K."/>
            <person name="Salamov A."/>
            <person name="Andreopoulos B."/>
            <person name="Baker S."/>
            <person name="Barry K."/>
            <person name="Bills G."/>
            <person name="Bluhm B."/>
            <person name="Cannon C."/>
            <person name="Castanera R."/>
            <person name="Culley D."/>
            <person name="Daum C."/>
            <person name="Ezra D."/>
            <person name="Gonzalez J."/>
            <person name="Henrissat B."/>
            <person name="Kuo A."/>
            <person name="Liang C."/>
            <person name="Lipzen A."/>
            <person name="Lutzoni F."/>
            <person name="Magnuson J."/>
            <person name="Mondo S."/>
            <person name="Nolan M."/>
            <person name="Ohm R."/>
            <person name="Pangilinan J."/>
            <person name="Park H.-J."/>
            <person name="Ramirez L."/>
            <person name="Alfaro M."/>
            <person name="Sun H."/>
            <person name="Tritt A."/>
            <person name="Yoshinaga Y."/>
            <person name="Zwiers L.-H."/>
            <person name="Turgeon B."/>
            <person name="Goodwin S."/>
            <person name="Spatafora J."/>
            <person name="Crous P."/>
            <person name="Grigoriev I."/>
        </authorList>
    </citation>
    <scope>NUCLEOTIDE SEQUENCE</scope>
    <source>
        <strain evidence="2">CBS 675.92</strain>
    </source>
</reference>
<dbReference type="Proteomes" id="UP000800035">
    <property type="component" value="Unassembled WGS sequence"/>
</dbReference>
<evidence type="ECO:0008006" key="4">
    <source>
        <dbReference type="Google" id="ProtNLM"/>
    </source>
</evidence>